<accession>A0ABQ5MI23</accession>
<dbReference type="RefSeq" id="WP_281764216.1">
    <property type="nucleotide sequence ID" value="NZ_BRVO01000001.1"/>
</dbReference>
<gene>
    <name evidence="1" type="ORF">Y10_09500</name>
</gene>
<organism evidence="1 2">
    <name type="scientific">Neptunitalea lumnitzerae</name>
    <dbReference type="NCBI Taxonomy" id="2965509"/>
    <lineage>
        <taxon>Bacteria</taxon>
        <taxon>Pseudomonadati</taxon>
        <taxon>Bacteroidota</taxon>
        <taxon>Flavobacteriia</taxon>
        <taxon>Flavobacteriales</taxon>
        <taxon>Flavobacteriaceae</taxon>
        <taxon>Neptunitalea</taxon>
    </lineage>
</organism>
<sequence>MKTNLSNEVILQEMRHLLHYSCNDMSLEKHHYESLHVAILKKHFKAEEVRIDHTNQVIHLHLSVDGSTDFLGRKSLVDVEMNFTDINEFLQNCLEDSDQNIMFYKNILNFYSTKR</sequence>
<keyword evidence="2" id="KW-1185">Reference proteome</keyword>
<comment type="caution">
    <text evidence="1">The sequence shown here is derived from an EMBL/GenBank/DDBJ whole genome shotgun (WGS) entry which is preliminary data.</text>
</comment>
<dbReference type="Proteomes" id="UP001143543">
    <property type="component" value="Unassembled WGS sequence"/>
</dbReference>
<reference evidence="1" key="1">
    <citation type="submission" date="2022-07" db="EMBL/GenBank/DDBJ databases">
        <title>Taxonomy of Novel Oxalotrophic and Methylotrophic Bacteria.</title>
        <authorList>
            <person name="Sahin N."/>
            <person name="Tani A."/>
        </authorList>
    </citation>
    <scope>NUCLEOTIDE SEQUENCE</scope>
    <source>
        <strain evidence="1">Y10</strain>
    </source>
</reference>
<protein>
    <submittedName>
        <fullName evidence="1">Uncharacterized protein</fullName>
    </submittedName>
</protein>
<proteinExistence type="predicted"/>
<dbReference type="EMBL" id="BRVO01000001">
    <property type="protein sequence ID" value="GLB48582.1"/>
    <property type="molecule type" value="Genomic_DNA"/>
</dbReference>
<evidence type="ECO:0000313" key="2">
    <source>
        <dbReference type="Proteomes" id="UP001143543"/>
    </source>
</evidence>
<evidence type="ECO:0000313" key="1">
    <source>
        <dbReference type="EMBL" id="GLB48582.1"/>
    </source>
</evidence>
<name>A0ABQ5MI23_9FLAO</name>